<keyword evidence="1" id="KW-0285">Flavoprotein</keyword>
<dbReference type="Gene3D" id="3.30.465.10">
    <property type="match status" value="1"/>
</dbReference>
<dbReference type="PANTHER" id="PTHR42659:SF2">
    <property type="entry name" value="XANTHINE DEHYDROGENASE SUBUNIT C-RELATED"/>
    <property type="match status" value="1"/>
</dbReference>
<dbReference type="GO" id="GO:0016491">
    <property type="term" value="F:oxidoreductase activity"/>
    <property type="evidence" value="ECO:0007669"/>
    <property type="project" value="UniProtKB-KW"/>
</dbReference>
<name>A0A849BFD3_9BURK</name>
<dbReference type="PANTHER" id="PTHR42659">
    <property type="entry name" value="XANTHINE DEHYDROGENASE SUBUNIT C-RELATED"/>
    <property type="match status" value="1"/>
</dbReference>
<organism evidence="5 6">
    <name type="scientific">Cupriavidus gilardii</name>
    <dbReference type="NCBI Taxonomy" id="82541"/>
    <lineage>
        <taxon>Bacteria</taxon>
        <taxon>Pseudomonadati</taxon>
        <taxon>Pseudomonadota</taxon>
        <taxon>Betaproteobacteria</taxon>
        <taxon>Burkholderiales</taxon>
        <taxon>Burkholderiaceae</taxon>
        <taxon>Cupriavidus</taxon>
    </lineage>
</organism>
<gene>
    <name evidence="5" type="ORF">HLB16_25260</name>
</gene>
<dbReference type="InterPro" id="IPR036318">
    <property type="entry name" value="FAD-bd_PCMH-like_sf"/>
</dbReference>
<dbReference type="PROSITE" id="PS51387">
    <property type="entry name" value="FAD_PCMH"/>
    <property type="match status" value="1"/>
</dbReference>
<accession>A0A849BFD3</accession>
<evidence type="ECO:0000256" key="3">
    <source>
        <dbReference type="ARBA" id="ARBA00023002"/>
    </source>
</evidence>
<dbReference type="EMBL" id="JABEMD010000079">
    <property type="protein sequence ID" value="NNH14162.1"/>
    <property type="molecule type" value="Genomic_DNA"/>
</dbReference>
<protein>
    <submittedName>
        <fullName evidence="5">Xanthine dehydrogenase family protein subunit M</fullName>
    </submittedName>
</protein>
<dbReference type="SMART" id="SM01092">
    <property type="entry name" value="CO_deh_flav_C"/>
    <property type="match status" value="1"/>
</dbReference>
<dbReference type="FunFam" id="3.30.465.10:FF:000017">
    <property type="entry name" value="Xanthine dehydrogenase, FAD binding subunit"/>
    <property type="match status" value="1"/>
</dbReference>
<dbReference type="InterPro" id="IPR016166">
    <property type="entry name" value="FAD-bd_PCMH"/>
</dbReference>
<reference evidence="5 6" key="1">
    <citation type="submission" date="2020-05" db="EMBL/GenBank/DDBJ databases">
        <title>MicrobeNet Type strains.</title>
        <authorList>
            <person name="Nicholson A.C."/>
        </authorList>
    </citation>
    <scope>NUCLEOTIDE SEQUENCE [LARGE SCALE GENOMIC DNA]</scope>
    <source>
        <strain evidence="5 6">ATCC 700815</strain>
    </source>
</reference>
<evidence type="ECO:0000259" key="4">
    <source>
        <dbReference type="PROSITE" id="PS51387"/>
    </source>
</evidence>
<proteinExistence type="predicted"/>
<dbReference type="SUPFAM" id="SSF55447">
    <property type="entry name" value="CO dehydrogenase flavoprotein C-terminal domain-like"/>
    <property type="match status" value="1"/>
</dbReference>
<sequence length="283" mass="29433">MYAFQFQRATDVQAAAALLRSDPDAKIVAGGQSLIAAMKLRLAAPSTLVDINRIPGIRDIRIEGDTLVIGAGARHADVEAHPEVKRRLPALAALAGGIGDRQVRALGTLGGSIANNDPAACYPAAVLGLNATVVTDRRSIAADDFFVGMYETALEPDELITAVRFPCPRQAAYVKFRNPASRFALVGVMVARGFGTGGDGSGDVRVAVTGAADAVFRCQPLERALSADFSAAAARAVTIPTEGLNDDLHGSAEYRAHLIPVLAGRAVEQALGQSSPHTSSPSP</sequence>
<dbReference type="InterPro" id="IPR016169">
    <property type="entry name" value="FAD-bd_PCMH_sub2"/>
</dbReference>
<dbReference type="Pfam" id="PF00941">
    <property type="entry name" value="FAD_binding_5"/>
    <property type="match status" value="1"/>
</dbReference>
<dbReference type="InterPro" id="IPR002346">
    <property type="entry name" value="Mopterin_DH_FAD-bd"/>
</dbReference>
<dbReference type="InterPro" id="IPR005107">
    <property type="entry name" value="CO_DH_flav_C"/>
</dbReference>
<dbReference type="Gene3D" id="3.30.43.10">
    <property type="entry name" value="Uridine Diphospho-n-acetylenolpyruvylglucosamine Reductase, domain 2"/>
    <property type="match status" value="1"/>
</dbReference>
<evidence type="ECO:0000256" key="2">
    <source>
        <dbReference type="ARBA" id="ARBA00022827"/>
    </source>
</evidence>
<dbReference type="Proteomes" id="UP000542973">
    <property type="component" value="Unassembled WGS sequence"/>
</dbReference>
<dbReference type="GO" id="GO:0071949">
    <property type="term" value="F:FAD binding"/>
    <property type="evidence" value="ECO:0007669"/>
    <property type="project" value="InterPro"/>
</dbReference>
<dbReference type="RefSeq" id="WP_053821069.1">
    <property type="nucleotide sequence ID" value="NZ_BAAAEB010000007.1"/>
</dbReference>
<dbReference type="SUPFAM" id="SSF56176">
    <property type="entry name" value="FAD-binding/transporter-associated domain-like"/>
    <property type="match status" value="1"/>
</dbReference>
<dbReference type="AlphaFoldDB" id="A0A849BFD3"/>
<feature type="domain" description="FAD-binding PCMH-type" evidence="4">
    <location>
        <begin position="1"/>
        <end position="170"/>
    </location>
</feature>
<dbReference type="InterPro" id="IPR051312">
    <property type="entry name" value="Diverse_Substr_Oxidored"/>
</dbReference>
<evidence type="ECO:0000313" key="6">
    <source>
        <dbReference type="Proteomes" id="UP000542973"/>
    </source>
</evidence>
<comment type="caution">
    <text evidence="5">The sequence shown here is derived from an EMBL/GenBank/DDBJ whole genome shotgun (WGS) entry which is preliminary data.</text>
</comment>
<keyword evidence="2" id="KW-0274">FAD</keyword>
<dbReference type="InterPro" id="IPR036683">
    <property type="entry name" value="CO_DH_flav_C_dom_sf"/>
</dbReference>
<keyword evidence="3" id="KW-0560">Oxidoreductase</keyword>
<dbReference type="InterPro" id="IPR016167">
    <property type="entry name" value="FAD-bd_PCMH_sub1"/>
</dbReference>
<evidence type="ECO:0000313" key="5">
    <source>
        <dbReference type="EMBL" id="NNH14162.1"/>
    </source>
</evidence>
<evidence type="ECO:0000256" key="1">
    <source>
        <dbReference type="ARBA" id="ARBA00022630"/>
    </source>
</evidence>
<dbReference type="Gene3D" id="3.30.390.50">
    <property type="entry name" value="CO dehydrogenase flavoprotein, C-terminal domain"/>
    <property type="match status" value="1"/>
</dbReference>